<organism evidence="16 17">
    <name type="scientific">Cyprinus carpio</name>
    <name type="common">Common carp</name>
    <dbReference type="NCBI Taxonomy" id="7962"/>
    <lineage>
        <taxon>Eukaryota</taxon>
        <taxon>Metazoa</taxon>
        <taxon>Chordata</taxon>
        <taxon>Craniata</taxon>
        <taxon>Vertebrata</taxon>
        <taxon>Euteleostomi</taxon>
        <taxon>Actinopterygii</taxon>
        <taxon>Neopterygii</taxon>
        <taxon>Teleostei</taxon>
        <taxon>Ostariophysi</taxon>
        <taxon>Cypriniformes</taxon>
        <taxon>Cyprinidae</taxon>
        <taxon>Cyprininae</taxon>
        <taxon>Cyprinus</taxon>
    </lineage>
</organism>
<dbReference type="PROSITE" id="PS00107">
    <property type="entry name" value="PROTEIN_KINASE_ATP"/>
    <property type="match status" value="1"/>
</dbReference>
<dbReference type="Ensembl" id="ENSCCRT00020130030.1">
    <property type="protein sequence ID" value="ENSCCRP00020119336.1"/>
    <property type="gene ID" value="ENSCCRG00020052458.1"/>
</dbReference>
<dbReference type="PROSITE" id="PS00108">
    <property type="entry name" value="PROTEIN_KINASE_ST"/>
    <property type="match status" value="1"/>
</dbReference>
<evidence type="ECO:0000256" key="12">
    <source>
        <dbReference type="ARBA" id="ARBA00056581"/>
    </source>
</evidence>
<dbReference type="FunFam" id="3.10.450.50:FF:000001">
    <property type="entry name" value="calcium/calmodulin-dependent protein kinase type II subunit gamma isoform X1"/>
    <property type="match status" value="1"/>
</dbReference>
<dbReference type="GO" id="GO:0005516">
    <property type="term" value="F:calmodulin binding"/>
    <property type="evidence" value="ECO:0007669"/>
    <property type="project" value="UniProtKB-KW"/>
</dbReference>
<dbReference type="InterPro" id="IPR008271">
    <property type="entry name" value="Ser/Thr_kinase_AS"/>
</dbReference>
<evidence type="ECO:0000256" key="6">
    <source>
        <dbReference type="ARBA" id="ARBA00022741"/>
    </source>
</evidence>
<keyword evidence="6 14" id="KW-0547">Nucleotide-binding</keyword>
<dbReference type="GO" id="GO:0004683">
    <property type="term" value="F:calcium/calmodulin-dependent protein kinase activity"/>
    <property type="evidence" value="ECO:0007669"/>
    <property type="project" value="UniProtKB-EC"/>
</dbReference>
<evidence type="ECO:0000256" key="8">
    <source>
        <dbReference type="ARBA" id="ARBA00022840"/>
    </source>
</evidence>
<dbReference type="SUPFAM" id="SSF56112">
    <property type="entry name" value="Protein kinase-like (PK-like)"/>
    <property type="match status" value="1"/>
</dbReference>
<dbReference type="FunFam" id="3.30.200.20:FF:000002">
    <property type="entry name" value="Calcium/calmodulin-dependent protein kinase type II subunit delta isoform 2"/>
    <property type="match status" value="1"/>
</dbReference>
<evidence type="ECO:0000256" key="2">
    <source>
        <dbReference type="ARBA" id="ARBA00012434"/>
    </source>
</evidence>
<dbReference type="FunFam" id="1.10.510.10:FF:000001">
    <property type="entry name" value="Calcium/calmodulin-dependent protein kinase type II subunit delta"/>
    <property type="match status" value="1"/>
</dbReference>
<evidence type="ECO:0000256" key="11">
    <source>
        <dbReference type="ARBA" id="ARBA00047430"/>
    </source>
</evidence>
<evidence type="ECO:0000256" key="9">
    <source>
        <dbReference type="ARBA" id="ARBA00022860"/>
    </source>
</evidence>
<comment type="function">
    <text evidence="12">CaM-kinase II (CAMK2) is a prominent kinase in the central nervous system.</text>
</comment>
<dbReference type="Gene3D" id="3.10.450.50">
    <property type="match status" value="1"/>
</dbReference>
<dbReference type="AlphaFoldDB" id="A0A8C2L5R7"/>
<dbReference type="Gene3D" id="1.10.510.10">
    <property type="entry name" value="Transferase(Phosphotransferase) domain 1"/>
    <property type="match status" value="1"/>
</dbReference>
<keyword evidence="4" id="KW-0597">Phosphoprotein</keyword>
<feature type="binding site" evidence="14">
    <location>
        <position position="43"/>
    </location>
    <ligand>
        <name>ATP</name>
        <dbReference type="ChEBI" id="CHEBI:30616"/>
    </ligand>
</feature>
<dbReference type="GO" id="GO:0043226">
    <property type="term" value="C:organelle"/>
    <property type="evidence" value="ECO:0007669"/>
    <property type="project" value="UniProtKB-ARBA"/>
</dbReference>
<dbReference type="CDD" id="cd14086">
    <property type="entry name" value="STKc_CaMKII"/>
    <property type="match status" value="1"/>
</dbReference>
<protein>
    <recommendedName>
        <fullName evidence="2">calcium/calmodulin-dependent protein kinase</fullName>
        <ecNumber evidence="2">2.7.11.17</ecNumber>
    </recommendedName>
</protein>
<evidence type="ECO:0000256" key="3">
    <source>
        <dbReference type="ARBA" id="ARBA00022527"/>
    </source>
</evidence>
<evidence type="ECO:0000256" key="4">
    <source>
        <dbReference type="ARBA" id="ARBA00022553"/>
    </source>
</evidence>
<name>A0A8C2L5R7_CYPCA</name>
<dbReference type="PANTHER" id="PTHR24347">
    <property type="entry name" value="SERINE/THREONINE-PROTEIN KINASE"/>
    <property type="match status" value="1"/>
</dbReference>
<accession>A0A8C2L5R7</accession>
<reference evidence="16" key="1">
    <citation type="submission" date="2025-08" db="UniProtKB">
        <authorList>
            <consortium name="Ensembl"/>
        </authorList>
    </citation>
    <scope>IDENTIFICATION</scope>
</reference>
<dbReference type="Gene3D" id="3.30.200.20">
    <property type="entry name" value="Phosphorylase Kinase, domain 1"/>
    <property type="match status" value="1"/>
</dbReference>
<dbReference type="PROSITE" id="PS50011">
    <property type="entry name" value="PROTEIN_KINASE_DOM"/>
    <property type="match status" value="1"/>
</dbReference>
<dbReference type="Gene3D" id="6.10.140.620">
    <property type="match status" value="1"/>
</dbReference>
<evidence type="ECO:0000256" key="14">
    <source>
        <dbReference type="PROSITE-ProRule" id="PRU10141"/>
    </source>
</evidence>
<keyword evidence="9" id="KW-0112">Calmodulin-binding</keyword>
<evidence type="ECO:0000313" key="17">
    <source>
        <dbReference type="Proteomes" id="UP000694701"/>
    </source>
</evidence>
<dbReference type="SUPFAM" id="SSF54427">
    <property type="entry name" value="NTF2-like"/>
    <property type="match status" value="1"/>
</dbReference>
<evidence type="ECO:0000259" key="15">
    <source>
        <dbReference type="PROSITE" id="PS50011"/>
    </source>
</evidence>
<comment type="catalytic activity">
    <reaction evidence="11">
        <text>L-seryl-[protein] + ATP = O-phospho-L-seryl-[protein] + ADP + H(+)</text>
        <dbReference type="Rhea" id="RHEA:17989"/>
        <dbReference type="Rhea" id="RHEA-COMP:9863"/>
        <dbReference type="Rhea" id="RHEA-COMP:11604"/>
        <dbReference type="ChEBI" id="CHEBI:15378"/>
        <dbReference type="ChEBI" id="CHEBI:29999"/>
        <dbReference type="ChEBI" id="CHEBI:30616"/>
        <dbReference type="ChEBI" id="CHEBI:83421"/>
        <dbReference type="ChEBI" id="CHEBI:456216"/>
        <dbReference type="EC" id="2.7.11.17"/>
    </reaction>
</comment>
<evidence type="ECO:0000256" key="5">
    <source>
        <dbReference type="ARBA" id="ARBA00022679"/>
    </source>
</evidence>
<sequence>MATIVTSTRFTDEYQLYEELGKGAFSVVRRCVKKSTGQEYAAKIINTKKLSARDHQKLEREARICRLLKHPNIVRLHDSISEEGFHYLVFDLVTGGALFEDIVAREYYSEADASQCINQILESVNHIHQHDIVHRDLKPENLLLASKMKGAAVKLADFGLAIEVQGDQQAWFGFAGTPGYLSPEVLRKDPYGKPVDIWACGVILYILLVGYPPFWDEDQHKLYQQIKAGAYDFPSPEWDTVTPEAKNLINQMLTINPAKRITAEQALKHPWVCQRSTVASMMHRQETVECLRKFNARRKLKGAILTTMLVSRNFSGEFPHSPGISVCVCVFLQDVAFNQIVEPQTTVVHNPVDGPKVHFSRAFAKRMENRFTNLARKQEIIKITEQLIEAVNNGDFEAYTRICDPGLTSFEPEALGNLVEGMDFHKFYFEHLLSKNNKPVHTTILNPHVHLIGEDAACIAYIRLTQYIDGQGRPRSCQSEETRVWHRRDAKWLNVHFHCSGAPAAPLQ</sequence>
<keyword evidence="3" id="KW-0723">Serine/threonine-protein kinase</keyword>
<dbReference type="InterPro" id="IPR011009">
    <property type="entry name" value="Kinase-like_dom_sf"/>
</dbReference>
<keyword evidence="7" id="KW-0418">Kinase</keyword>
<dbReference type="Proteomes" id="UP000694701">
    <property type="component" value="Unplaced"/>
</dbReference>
<dbReference type="InterPro" id="IPR032710">
    <property type="entry name" value="NTF2-like_dom_sf"/>
</dbReference>
<dbReference type="InterPro" id="IPR000719">
    <property type="entry name" value="Prot_kinase_dom"/>
</dbReference>
<evidence type="ECO:0000313" key="16">
    <source>
        <dbReference type="Ensembl" id="ENSCCRP00020119336.1"/>
    </source>
</evidence>
<evidence type="ECO:0000256" key="7">
    <source>
        <dbReference type="ARBA" id="ARBA00022777"/>
    </source>
</evidence>
<comment type="similarity">
    <text evidence="1">Belongs to the protein kinase superfamily. CAMK Ser/Thr protein kinase family. CaMK subfamily.</text>
</comment>
<dbReference type="Pfam" id="PF00069">
    <property type="entry name" value="Pkinase"/>
    <property type="match status" value="1"/>
</dbReference>
<evidence type="ECO:0000256" key="1">
    <source>
        <dbReference type="ARBA" id="ARBA00005354"/>
    </source>
</evidence>
<evidence type="ECO:0000256" key="13">
    <source>
        <dbReference type="ARBA" id="ARBA00064333"/>
    </source>
</evidence>
<dbReference type="SMART" id="SM00220">
    <property type="entry name" value="S_TKc"/>
    <property type="match status" value="1"/>
</dbReference>
<dbReference type="InterPro" id="IPR013543">
    <property type="entry name" value="Ca/CaM-dep_prot_kinase-assoc"/>
</dbReference>
<dbReference type="GO" id="GO:0005524">
    <property type="term" value="F:ATP binding"/>
    <property type="evidence" value="ECO:0007669"/>
    <property type="project" value="UniProtKB-UniRule"/>
</dbReference>
<feature type="domain" description="Protein kinase" evidence="15">
    <location>
        <begin position="14"/>
        <end position="272"/>
    </location>
</feature>
<evidence type="ECO:0000256" key="10">
    <source>
        <dbReference type="ARBA" id="ARBA00047307"/>
    </source>
</evidence>
<dbReference type="InterPro" id="IPR017441">
    <property type="entry name" value="Protein_kinase_ATP_BS"/>
</dbReference>
<keyword evidence="8 14" id="KW-0067">ATP-binding</keyword>
<comment type="catalytic activity">
    <reaction evidence="10">
        <text>L-threonyl-[protein] + ATP = O-phospho-L-threonyl-[protein] + ADP + H(+)</text>
        <dbReference type="Rhea" id="RHEA:46608"/>
        <dbReference type="Rhea" id="RHEA-COMP:11060"/>
        <dbReference type="Rhea" id="RHEA-COMP:11605"/>
        <dbReference type="ChEBI" id="CHEBI:15378"/>
        <dbReference type="ChEBI" id="CHEBI:30013"/>
        <dbReference type="ChEBI" id="CHEBI:30616"/>
        <dbReference type="ChEBI" id="CHEBI:61977"/>
        <dbReference type="ChEBI" id="CHEBI:456216"/>
        <dbReference type="EC" id="2.7.11.17"/>
    </reaction>
</comment>
<comment type="subunit">
    <text evidence="13">CAMK2 is composed of four different chains: alpha, beta, gamma, and delta. The different isoforms assemble into homo- or heteromultimeric holoenzymes composed of 8 to 12 subunits.</text>
</comment>
<keyword evidence="5" id="KW-0808">Transferase</keyword>
<dbReference type="EC" id="2.7.11.17" evidence="2"/>
<proteinExistence type="inferred from homology"/>
<dbReference type="Pfam" id="PF08332">
    <property type="entry name" value="CaMKII_AD"/>
    <property type="match status" value="1"/>
</dbReference>